<evidence type="ECO:0000256" key="6">
    <source>
        <dbReference type="RuleBase" id="RU003435"/>
    </source>
</evidence>
<dbReference type="EMBL" id="JAFBCV010000011">
    <property type="protein sequence ID" value="MBM7840109.1"/>
    <property type="molecule type" value="Genomic_DNA"/>
</dbReference>
<dbReference type="Gene3D" id="1.10.1370.30">
    <property type="match status" value="1"/>
</dbReference>
<feature type="domain" description="Peptidase M3A/M3B catalytic" evidence="7">
    <location>
        <begin position="166"/>
        <end position="551"/>
    </location>
</feature>
<dbReference type="CDD" id="cd09606">
    <property type="entry name" value="M3B_PepF"/>
    <property type="match status" value="1"/>
</dbReference>
<evidence type="ECO:0000256" key="4">
    <source>
        <dbReference type="ARBA" id="ARBA00022833"/>
    </source>
</evidence>
<dbReference type="InterPro" id="IPR001567">
    <property type="entry name" value="Pept_M3A_M3B_dom"/>
</dbReference>
<dbReference type="EC" id="3.4.24.-" evidence="8"/>
<keyword evidence="4 6" id="KW-0862">Zinc</keyword>
<dbReference type="PANTHER" id="PTHR11804">
    <property type="entry name" value="PROTEASE M3 THIMET OLIGOPEPTIDASE-RELATED"/>
    <property type="match status" value="1"/>
</dbReference>
<keyword evidence="3 6" id="KW-0378">Hydrolase</keyword>
<evidence type="ECO:0000256" key="1">
    <source>
        <dbReference type="ARBA" id="ARBA00022670"/>
    </source>
</evidence>
<comment type="caution">
    <text evidence="8">The sequence shown here is derived from an EMBL/GenBank/DDBJ whole genome shotgun (WGS) entry which is preliminary data.</text>
</comment>
<reference evidence="8" key="1">
    <citation type="submission" date="2021-01" db="EMBL/GenBank/DDBJ databases">
        <title>Genomic Encyclopedia of Type Strains, Phase IV (KMG-IV): sequencing the most valuable type-strain genomes for metagenomic binning, comparative biology and taxonomic classification.</title>
        <authorList>
            <person name="Goeker M."/>
        </authorList>
    </citation>
    <scope>NUCLEOTIDE SEQUENCE</scope>
    <source>
        <strain evidence="8">DSM 21943</strain>
    </source>
</reference>
<comment type="similarity">
    <text evidence="6">Belongs to the peptidase M3 family.</text>
</comment>
<keyword evidence="9" id="KW-1185">Reference proteome</keyword>
<evidence type="ECO:0000256" key="3">
    <source>
        <dbReference type="ARBA" id="ARBA00022801"/>
    </source>
</evidence>
<dbReference type="InterPro" id="IPR045090">
    <property type="entry name" value="Pept_M3A_M3B"/>
</dbReference>
<organism evidence="8 9">
    <name type="scientific">Shouchella xiaoxiensis</name>
    <dbReference type="NCBI Taxonomy" id="766895"/>
    <lineage>
        <taxon>Bacteria</taxon>
        <taxon>Bacillati</taxon>
        <taxon>Bacillota</taxon>
        <taxon>Bacilli</taxon>
        <taxon>Bacillales</taxon>
        <taxon>Bacillaceae</taxon>
        <taxon>Shouchella</taxon>
    </lineage>
</organism>
<sequence>MSKFYQSALDFNDTENVVNRFEEILAIPLDSVVQLEVFLQKESELLGQIEEMLTGHYIDFNCYSNSTETKKVFEHDQEVIEPIVKTYSAKLDSAFLGSKALKNLPEERYGYLVKRRKNAEALFREENITLEIEENRLTTAYFEHTGSLTVNWDGEEKTLAQLSPYSENSDREIRKKAMSLSREAFLVKEKPLQEIMSELIEIRQKKATNAGFVNYRDYMFKKYERFDYSPSDCKELAQNIATYVKPLKEKLHKEHQDALGVETYKPWDVSAVLPEQAPLKPFSSTQELIVKSRSVLTSIDDRFGELLHLMDDKKMLDLESRKSKSPGGFCAPLPVSGLSFVFMNHAHTHDDLITLLHEMGHCIHNDLKKDIPLHLYRDTPMESSELASMSMELFTMNQWEQFYSNNEELKRAKRMQLKSIVDFLPAGMVIDQFQHWLYENTMHTVEERNQTFKQLLKAIDSEVADWSEHEEWQETAWLRILHIFEVPFYYVEYVIAQLGALQMYKAYKENPVETLESYKRALTLGSSKGLADVYKTAGIRFDFSAETIRSLMDFIETELKELDQ</sequence>
<dbReference type="Proteomes" id="UP001179280">
    <property type="component" value="Unassembled WGS sequence"/>
</dbReference>
<evidence type="ECO:0000256" key="2">
    <source>
        <dbReference type="ARBA" id="ARBA00022723"/>
    </source>
</evidence>
<gene>
    <name evidence="8" type="ORF">JOC54_003389</name>
</gene>
<evidence type="ECO:0000256" key="5">
    <source>
        <dbReference type="ARBA" id="ARBA00023049"/>
    </source>
</evidence>
<proteinExistence type="inferred from homology"/>
<keyword evidence="2 6" id="KW-0479">Metal-binding</keyword>
<dbReference type="PANTHER" id="PTHR11804:SF48">
    <property type="entry name" value="PUTATIVE-RELATED"/>
    <property type="match status" value="1"/>
</dbReference>
<dbReference type="SUPFAM" id="SSF55486">
    <property type="entry name" value="Metalloproteases ('zincins'), catalytic domain"/>
    <property type="match status" value="1"/>
</dbReference>
<keyword evidence="1 6" id="KW-0645">Protease</keyword>
<dbReference type="Pfam" id="PF01432">
    <property type="entry name" value="Peptidase_M3"/>
    <property type="match status" value="1"/>
</dbReference>
<name>A0ABS2SX40_9BACI</name>
<evidence type="ECO:0000313" key="8">
    <source>
        <dbReference type="EMBL" id="MBM7840109.1"/>
    </source>
</evidence>
<dbReference type="RefSeq" id="WP_204467553.1">
    <property type="nucleotide sequence ID" value="NZ_JAFBCV010000011.1"/>
</dbReference>
<evidence type="ECO:0000259" key="7">
    <source>
        <dbReference type="Pfam" id="PF01432"/>
    </source>
</evidence>
<evidence type="ECO:0000313" key="9">
    <source>
        <dbReference type="Proteomes" id="UP001179280"/>
    </source>
</evidence>
<comment type="cofactor">
    <cofactor evidence="6">
        <name>Zn(2+)</name>
        <dbReference type="ChEBI" id="CHEBI:29105"/>
    </cofactor>
    <text evidence="6">Binds 1 zinc ion.</text>
</comment>
<dbReference type="InterPro" id="IPR011976">
    <property type="entry name" value="Pept_M3B_oligopep-rel"/>
</dbReference>
<protein>
    <submittedName>
        <fullName evidence="8">Oligoendopeptidase F</fullName>
        <ecNumber evidence="8">3.4.24.-</ecNumber>
    </submittedName>
</protein>
<accession>A0ABS2SX40</accession>
<keyword evidence="5 6" id="KW-0482">Metalloprotease</keyword>
<dbReference type="GO" id="GO:0016787">
    <property type="term" value="F:hydrolase activity"/>
    <property type="evidence" value="ECO:0007669"/>
    <property type="project" value="UniProtKB-KW"/>
</dbReference>
<dbReference type="NCBIfam" id="TIGR02289">
    <property type="entry name" value="M3_not_pepF"/>
    <property type="match status" value="1"/>
</dbReference>